<dbReference type="GO" id="GO:0003677">
    <property type="term" value="F:DNA binding"/>
    <property type="evidence" value="ECO:0007669"/>
    <property type="project" value="InterPro"/>
</dbReference>
<dbReference type="AlphaFoldDB" id="A0A917RR37"/>
<dbReference type="SUPFAM" id="SSF47413">
    <property type="entry name" value="lambda repressor-like DNA-binding domains"/>
    <property type="match status" value="1"/>
</dbReference>
<dbReference type="Proteomes" id="UP000645217">
    <property type="component" value="Unassembled WGS sequence"/>
</dbReference>
<organism evidence="2 3">
    <name type="scientific">Sphaerisporangium melleum</name>
    <dbReference type="NCBI Taxonomy" id="321316"/>
    <lineage>
        <taxon>Bacteria</taxon>
        <taxon>Bacillati</taxon>
        <taxon>Actinomycetota</taxon>
        <taxon>Actinomycetes</taxon>
        <taxon>Streptosporangiales</taxon>
        <taxon>Streptosporangiaceae</taxon>
        <taxon>Sphaerisporangium</taxon>
    </lineage>
</organism>
<dbReference type="SMART" id="SM00530">
    <property type="entry name" value="HTH_XRE"/>
    <property type="match status" value="1"/>
</dbReference>
<dbReference type="RefSeq" id="WP_203968709.1">
    <property type="nucleotide sequence ID" value="NZ_BMNT01000072.1"/>
</dbReference>
<dbReference type="InterPro" id="IPR010982">
    <property type="entry name" value="Lambda_DNA-bd_dom_sf"/>
</dbReference>
<proteinExistence type="predicted"/>
<reference evidence="2" key="2">
    <citation type="submission" date="2020-09" db="EMBL/GenBank/DDBJ databases">
        <authorList>
            <person name="Sun Q."/>
            <person name="Ohkuma M."/>
        </authorList>
    </citation>
    <scope>NUCLEOTIDE SEQUENCE</scope>
    <source>
        <strain evidence="2">JCM 13064</strain>
    </source>
</reference>
<dbReference type="Gene3D" id="1.10.260.40">
    <property type="entry name" value="lambda repressor-like DNA-binding domains"/>
    <property type="match status" value="1"/>
</dbReference>
<evidence type="ECO:0000313" key="2">
    <source>
        <dbReference type="EMBL" id="GGL20532.1"/>
    </source>
</evidence>
<dbReference type="Pfam" id="PF13560">
    <property type="entry name" value="HTH_31"/>
    <property type="match status" value="1"/>
</dbReference>
<keyword evidence="3" id="KW-1185">Reference proteome</keyword>
<reference evidence="2" key="1">
    <citation type="journal article" date="2014" name="Int. J. Syst. Evol. Microbiol.">
        <title>Complete genome sequence of Corynebacterium casei LMG S-19264T (=DSM 44701T), isolated from a smear-ripened cheese.</title>
        <authorList>
            <consortium name="US DOE Joint Genome Institute (JGI-PGF)"/>
            <person name="Walter F."/>
            <person name="Albersmeier A."/>
            <person name="Kalinowski J."/>
            <person name="Ruckert C."/>
        </authorList>
    </citation>
    <scope>NUCLEOTIDE SEQUENCE</scope>
    <source>
        <strain evidence="2">JCM 13064</strain>
    </source>
</reference>
<feature type="domain" description="HTH cro/C1-type" evidence="1">
    <location>
        <begin position="12"/>
        <end position="48"/>
    </location>
</feature>
<comment type="caution">
    <text evidence="2">The sequence shown here is derived from an EMBL/GenBank/DDBJ whole genome shotgun (WGS) entry which is preliminary data.</text>
</comment>
<evidence type="ECO:0000313" key="3">
    <source>
        <dbReference type="Proteomes" id="UP000645217"/>
    </source>
</evidence>
<dbReference type="InterPro" id="IPR001387">
    <property type="entry name" value="Cro/C1-type_HTH"/>
</dbReference>
<sequence>MVQQPIRFGEELRRRRLAAGLTLTDLARRLHYSKGQLSKIERGGRAPSRQLAGLCDNELNAGGALIALARQPVSEARTAHAANSEEEVWLMQLSPDGGSRFQAVSRRQVMAAGASSIAAMSIGRPGTGGVDDMNLLGVSRSLFDQYRSLGQTADPGLLLPALIAQTHTLQELSARAGSTTRRDVLVLASRYAEYVGWLVQEAGDDQAALWWTRRAVELAAAGGDHDLAAYGLVRHALVTLYQNDAGQTVELARRAQRGNVLPRIHGLAAQREAQGHALAGDHDACMRGLERARTLLDRHTPEPGTPVIGTANLPDPAEMIRGWCLYDLGRPRAAAEVFDVQLARVPPGAIRTRVRYGIRRALAYAVAGEVDHACRLAGELLDGVVAVGSTTIAADLRALARTLSRHPGNASVRDLIPRLDTAIHTVTP</sequence>
<evidence type="ECO:0000259" key="1">
    <source>
        <dbReference type="PROSITE" id="PS50943"/>
    </source>
</evidence>
<dbReference type="EMBL" id="BMNT01000072">
    <property type="protein sequence ID" value="GGL20532.1"/>
    <property type="molecule type" value="Genomic_DNA"/>
</dbReference>
<accession>A0A917RR37</accession>
<dbReference type="CDD" id="cd00093">
    <property type="entry name" value="HTH_XRE"/>
    <property type="match status" value="1"/>
</dbReference>
<gene>
    <name evidence="2" type="ORF">GCM10007964_73100</name>
</gene>
<name>A0A917RR37_9ACTN</name>
<protein>
    <submittedName>
        <fullName evidence="2">Transcriptional regulator</fullName>
    </submittedName>
</protein>
<dbReference type="PROSITE" id="PS50943">
    <property type="entry name" value="HTH_CROC1"/>
    <property type="match status" value="1"/>
</dbReference>